<comment type="caution">
    <text evidence="2">The sequence shown here is derived from an EMBL/GenBank/DDBJ whole genome shotgun (WGS) entry which is preliminary data.</text>
</comment>
<evidence type="ECO:0000313" key="3">
    <source>
        <dbReference type="Proteomes" id="UP001596380"/>
    </source>
</evidence>
<keyword evidence="3" id="KW-1185">Reference proteome</keyword>
<feature type="chain" id="PRO_5045653947" description="DUF3817 domain-containing protein" evidence="1">
    <location>
        <begin position="28"/>
        <end position="97"/>
    </location>
</feature>
<evidence type="ECO:0008006" key="4">
    <source>
        <dbReference type="Google" id="ProtNLM"/>
    </source>
</evidence>
<dbReference type="RefSeq" id="WP_160826965.1">
    <property type="nucleotide sequence ID" value="NZ_JBHSXE010000001.1"/>
</dbReference>
<gene>
    <name evidence="2" type="ORF">ACFQKB_13000</name>
</gene>
<organism evidence="2 3">
    <name type="scientific">Actinomadura yumaensis</name>
    <dbReference type="NCBI Taxonomy" id="111807"/>
    <lineage>
        <taxon>Bacteria</taxon>
        <taxon>Bacillati</taxon>
        <taxon>Actinomycetota</taxon>
        <taxon>Actinomycetes</taxon>
        <taxon>Streptosporangiales</taxon>
        <taxon>Thermomonosporaceae</taxon>
        <taxon>Actinomadura</taxon>
    </lineage>
</organism>
<feature type="signal peptide" evidence="1">
    <location>
        <begin position="1"/>
        <end position="27"/>
    </location>
</feature>
<protein>
    <recommendedName>
        <fullName evidence="4">DUF3817 domain-containing protein</fullName>
    </recommendedName>
</protein>
<proteinExistence type="predicted"/>
<dbReference type="Proteomes" id="UP001596380">
    <property type="component" value="Unassembled WGS sequence"/>
</dbReference>
<evidence type="ECO:0000256" key="1">
    <source>
        <dbReference type="SAM" id="SignalP"/>
    </source>
</evidence>
<keyword evidence="1" id="KW-0732">Signal</keyword>
<dbReference type="EMBL" id="JBHSXS010000006">
    <property type="protein sequence ID" value="MFC6880678.1"/>
    <property type="molecule type" value="Genomic_DNA"/>
</dbReference>
<evidence type="ECO:0000313" key="2">
    <source>
        <dbReference type="EMBL" id="MFC6880678.1"/>
    </source>
</evidence>
<accession>A0ABW2CHQ6</accession>
<sequence length="97" mass="10089">MRTLRIAAAAEAATLLVLLANLALVHAQPVTSLGGPLHGTAYLVAIATTWHAADEGARGAVWRALIPGVGGLLALRRLQRRSPAAEPAPSDHTMRTP</sequence>
<reference evidence="3" key="1">
    <citation type="journal article" date="2019" name="Int. J. Syst. Evol. Microbiol.">
        <title>The Global Catalogue of Microorganisms (GCM) 10K type strain sequencing project: providing services to taxonomists for standard genome sequencing and annotation.</title>
        <authorList>
            <consortium name="The Broad Institute Genomics Platform"/>
            <consortium name="The Broad Institute Genome Sequencing Center for Infectious Disease"/>
            <person name="Wu L."/>
            <person name="Ma J."/>
        </authorList>
    </citation>
    <scope>NUCLEOTIDE SEQUENCE [LARGE SCALE GENOMIC DNA]</scope>
    <source>
        <strain evidence="3">JCM 3369</strain>
    </source>
</reference>
<name>A0ABW2CHQ6_9ACTN</name>